<dbReference type="PROSITE" id="PS50850">
    <property type="entry name" value="MFS"/>
    <property type="match status" value="1"/>
</dbReference>
<dbReference type="InterPro" id="IPR011701">
    <property type="entry name" value="MFS"/>
</dbReference>
<evidence type="ECO:0000256" key="7">
    <source>
        <dbReference type="ARBA" id="ARBA00023136"/>
    </source>
</evidence>
<feature type="transmembrane region" description="Helical" evidence="8">
    <location>
        <begin position="389"/>
        <end position="408"/>
    </location>
</feature>
<dbReference type="InterPro" id="IPR036259">
    <property type="entry name" value="MFS_trans_sf"/>
</dbReference>
<feature type="transmembrane region" description="Helical" evidence="8">
    <location>
        <begin position="214"/>
        <end position="232"/>
    </location>
</feature>
<comment type="similarity">
    <text evidence="2">Belongs to the major facilitator superfamily. EmrB family.</text>
</comment>
<dbReference type="InterPro" id="IPR004638">
    <property type="entry name" value="EmrB-like"/>
</dbReference>
<proteinExistence type="inferred from homology"/>
<feature type="transmembrane region" description="Helical" evidence="8">
    <location>
        <begin position="318"/>
        <end position="338"/>
    </location>
</feature>
<dbReference type="Pfam" id="PF07690">
    <property type="entry name" value="MFS_1"/>
    <property type="match status" value="1"/>
</dbReference>
<evidence type="ECO:0000256" key="2">
    <source>
        <dbReference type="ARBA" id="ARBA00008537"/>
    </source>
</evidence>
<dbReference type="Proteomes" id="UP000282106">
    <property type="component" value="Unassembled WGS sequence"/>
</dbReference>
<keyword evidence="11" id="KW-1185">Reference proteome</keyword>
<feature type="transmembrane region" description="Helical" evidence="8">
    <location>
        <begin position="350"/>
        <end position="368"/>
    </location>
</feature>
<evidence type="ECO:0000256" key="8">
    <source>
        <dbReference type="SAM" id="Phobius"/>
    </source>
</evidence>
<organism evidence="10 11">
    <name type="scientific">Stagnimonas aquatica</name>
    <dbReference type="NCBI Taxonomy" id="2689987"/>
    <lineage>
        <taxon>Bacteria</taxon>
        <taxon>Pseudomonadati</taxon>
        <taxon>Pseudomonadota</taxon>
        <taxon>Gammaproteobacteria</taxon>
        <taxon>Nevskiales</taxon>
        <taxon>Nevskiaceae</taxon>
        <taxon>Stagnimonas</taxon>
    </lineage>
</organism>
<feature type="transmembrane region" description="Helical" evidence="8">
    <location>
        <begin position="284"/>
        <end position="306"/>
    </location>
</feature>
<protein>
    <submittedName>
        <fullName evidence="10">DHA2 family efflux MFS transporter permease subunit</fullName>
    </submittedName>
</protein>
<evidence type="ECO:0000256" key="1">
    <source>
        <dbReference type="ARBA" id="ARBA00004651"/>
    </source>
</evidence>
<dbReference type="InterPro" id="IPR020846">
    <property type="entry name" value="MFS_dom"/>
</dbReference>
<evidence type="ECO:0000256" key="4">
    <source>
        <dbReference type="ARBA" id="ARBA00022475"/>
    </source>
</evidence>
<dbReference type="PANTHER" id="PTHR42718:SF9">
    <property type="entry name" value="MAJOR FACILITATOR SUPERFAMILY MULTIDRUG TRANSPORTER MFSC"/>
    <property type="match status" value="1"/>
</dbReference>
<gene>
    <name evidence="10" type="ORF">ED208_14910</name>
</gene>
<dbReference type="AlphaFoldDB" id="A0A3N0V1W8"/>
<dbReference type="NCBIfam" id="TIGR00711">
    <property type="entry name" value="efflux_EmrB"/>
    <property type="match status" value="1"/>
</dbReference>
<feature type="transmembrane region" description="Helical" evidence="8">
    <location>
        <begin position="465"/>
        <end position="483"/>
    </location>
</feature>
<keyword evidence="4" id="KW-1003">Cell membrane</keyword>
<keyword evidence="3" id="KW-0813">Transport</keyword>
<evidence type="ECO:0000313" key="11">
    <source>
        <dbReference type="Proteomes" id="UP000282106"/>
    </source>
</evidence>
<name>A0A3N0V1W8_9GAMM</name>
<sequence length="496" mass="53498">MGSFIAILDIQIVASSINQIQAGLSASADEIQWVQTAYLIAEVIAIPLSGYLSRLLSTRLYFTLSALGFTLASLACALAWDLPSMILFRTLQGFLGGGMIPTAFAAMFLLFPEAKRRALPQLIGGLMAILAPSIGPSVGGYLTGIASWHWLFLVNLGPGLLCAWGVWSTVRLDQPQPQIFKLTDWPGLAFLALFLGCLTYALDEGPRVDWLANRSVALCLLLAALGGALFFWRMFSCDHPIVDLRAFRNRNFALTSLVSLVLGMSMFTLIYLTPLFLGRVRGYSALQIGEVMAVQGMAMFLTAPLAGRLSRRMDPRQVIAVGLVLVATGSWLNGHMSADWGHAQFLWPQVLRGAGMIFAFIPMTNLALGTLPSEAVKNASGLYTVTRNLGGAIGLALVGTLLNGRLWLHWQDLAATLHSERSGVYDYLHGAAAQLGPGGESDPRALGLLNQLAQQQALTMAYNDMYLLLSALVAATLLLVPLIEKPRPDTEVGVAH</sequence>
<dbReference type="CDD" id="cd17503">
    <property type="entry name" value="MFS_LmrB_MDR_like"/>
    <property type="match status" value="1"/>
</dbReference>
<evidence type="ECO:0000256" key="3">
    <source>
        <dbReference type="ARBA" id="ARBA00022448"/>
    </source>
</evidence>
<keyword evidence="6 8" id="KW-1133">Transmembrane helix</keyword>
<feature type="transmembrane region" description="Helical" evidence="8">
    <location>
        <begin position="33"/>
        <end position="53"/>
    </location>
</feature>
<dbReference type="EMBL" id="RJVO01000008">
    <property type="protein sequence ID" value="ROH86806.1"/>
    <property type="molecule type" value="Genomic_DNA"/>
</dbReference>
<comment type="caution">
    <text evidence="10">The sequence shown here is derived from an EMBL/GenBank/DDBJ whole genome shotgun (WGS) entry which is preliminary data.</text>
</comment>
<feature type="domain" description="Major facilitator superfamily (MFS) profile" evidence="9">
    <location>
        <begin position="1"/>
        <end position="488"/>
    </location>
</feature>
<feature type="transmembrane region" description="Helical" evidence="8">
    <location>
        <begin position="86"/>
        <end position="110"/>
    </location>
</feature>
<dbReference type="GO" id="GO:0005886">
    <property type="term" value="C:plasma membrane"/>
    <property type="evidence" value="ECO:0007669"/>
    <property type="project" value="UniProtKB-SubCell"/>
</dbReference>
<accession>A0A3N0V1W8</accession>
<dbReference type="Gene3D" id="1.20.1250.20">
    <property type="entry name" value="MFS general substrate transporter like domains"/>
    <property type="match status" value="1"/>
</dbReference>
<dbReference type="PANTHER" id="PTHR42718">
    <property type="entry name" value="MAJOR FACILITATOR SUPERFAMILY MULTIDRUG TRANSPORTER MFSC"/>
    <property type="match status" value="1"/>
</dbReference>
<evidence type="ECO:0000259" key="9">
    <source>
        <dbReference type="PROSITE" id="PS50850"/>
    </source>
</evidence>
<feature type="transmembrane region" description="Helical" evidence="8">
    <location>
        <begin position="148"/>
        <end position="170"/>
    </location>
</feature>
<dbReference type="InParanoid" id="A0A3N0V1W8"/>
<feature type="transmembrane region" description="Helical" evidence="8">
    <location>
        <begin position="252"/>
        <end position="272"/>
    </location>
</feature>
<evidence type="ECO:0000256" key="5">
    <source>
        <dbReference type="ARBA" id="ARBA00022692"/>
    </source>
</evidence>
<comment type="subcellular location">
    <subcellularLocation>
        <location evidence="1">Cell membrane</location>
        <topology evidence="1">Multi-pass membrane protein</topology>
    </subcellularLocation>
</comment>
<keyword evidence="5 8" id="KW-0812">Transmembrane</keyword>
<dbReference type="Gene3D" id="1.20.1720.10">
    <property type="entry name" value="Multidrug resistance protein D"/>
    <property type="match status" value="1"/>
</dbReference>
<feature type="transmembrane region" description="Helical" evidence="8">
    <location>
        <begin position="122"/>
        <end position="142"/>
    </location>
</feature>
<feature type="transmembrane region" description="Helical" evidence="8">
    <location>
        <begin position="182"/>
        <end position="202"/>
    </location>
</feature>
<dbReference type="GO" id="GO:0022857">
    <property type="term" value="F:transmembrane transporter activity"/>
    <property type="evidence" value="ECO:0007669"/>
    <property type="project" value="InterPro"/>
</dbReference>
<dbReference type="SUPFAM" id="SSF103473">
    <property type="entry name" value="MFS general substrate transporter"/>
    <property type="match status" value="1"/>
</dbReference>
<reference evidence="10 11" key="1">
    <citation type="submission" date="2018-10" db="EMBL/GenBank/DDBJ databases">
        <authorList>
            <person name="Chen W.-M."/>
        </authorList>
    </citation>
    <scope>NUCLEOTIDE SEQUENCE [LARGE SCALE GENOMIC DNA]</scope>
    <source>
        <strain evidence="10 11">THS-13</strain>
    </source>
</reference>
<evidence type="ECO:0000256" key="6">
    <source>
        <dbReference type="ARBA" id="ARBA00022989"/>
    </source>
</evidence>
<feature type="transmembrane region" description="Helical" evidence="8">
    <location>
        <begin position="60"/>
        <end position="80"/>
    </location>
</feature>
<evidence type="ECO:0000313" key="10">
    <source>
        <dbReference type="EMBL" id="ROH86806.1"/>
    </source>
</evidence>
<keyword evidence="7 8" id="KW-0472">Membrane</keyword>